<evidence type="ECO:0000259" key="4">
    <source>
        <dbReference type="PROSITE" id="PS51099"/>
    </source>
</evidence>
<dbReference type="PANTHER" id="PTHR30185">
    <property type="entry name" value="CRYPTIC BETA-GLUCOSIDE BGL OPERON ANTITERMINATOR"/>
    <property type="match status" value="1"/>
</dbReference>
<dbReference type="Pfam" id="PF00874">
    <property type="entry name" value="PRD"/>
    <property type="match status" value="1"/>
</dbReference>
<dbReference type="PROSITE" id="PS51099">
    <property type="entry name" value="PTS_EIIB_TYPE_2"/>
    <property type="match status" value="1"/>
</dbReference>
<comment type="caution">
    <text evidence="6">The sequence shown here is derived from an EMBL/GenBank/DDBJ whole genome shotgun (WGS) entry which is preliminary data.</text>
</comment>
<dbReference type="Pfam" id="PF05043">
    <property type="entry name" value="Mga"/>
    <property type="match status" value="1"/>
</dbReference>
<dbReference type="InterPro" id="IPR050661">
    <property type="entry name" value="BglG_antiterminators"/>
</dbReference>
<feature type="domain" description="PTS EIIB type-2" evidence="4">
    <location>
        <begin position="395"/>
        <end position="484"/>
    </location>
</feature>
<dbReference type="InterPro" id="IPR011608">
    <property type="entry name" value="PRD"/>
</dbReference>
<proteinExistence type="predicted"/>
<dbReference type="PANTHER" id="PTHR30185:SF18">
    <property type="entry name" value="TRANSCRIPTIONAL REGULATOR MTLR"/>
    <property type="match status" value="1"/>
</dbReference>
<protein>
    <submittedName>
        <fullName evidence="6">PTS sugar transporter subunit IIA</fullName>
    </submittedName>
</protein>
<keyword evidence="6" id="KW-0762">Sugar transport</keyword>
<reference evidence="6 7" key="1">
    <citation type="submission" date="2021-06" db="EMBL/GenBank/DDBJ databases">
        <title>Staphylococcus lentus K169 genome sequencing.</title>
        <authorList>
            <person name="Sundareshan S."/>
            <person name="Akhila D.S."/>
            <person name="Prachi D."/>
            <person name="Sivakumar R."/>
            <person name="Rajendhran J."/>
            <person name="Isloor S."/>
            <person name="Hegde N.R."/>
        </authorList>
    </citation>
    <scope>NUCLEOTIDE SEQUENCE [LARGE SCALE GENOMIC DNA]</scope>
    <source>
        <strain evidence="6 7">K169</strain>
    </source>
</reference>
<sequence>MKITKRQLQLVDILVKQKGYLTIRDYAEKLNISQRTVHNDLQKINEYMLNQGFEVLKKPGRGVKVNHFEIFHKENDYKNSHIYSTDGRRLEIIKLLLFDNRTVTFEYLSETFMVSKSSISYDLKFINYLLTKGNNTKLVSDFNGTRIVGSELDIQKSFQEFNSYLFKMNDNIFENDENDKFSILFKYYGENIVKVCSRILYSYMRINSGIIAEHYVSNILSVLITLVYRIKNDFHISEMQLNNDDHYETIAESILKKVSLRINFKYKREDIKFLSKYLKSYHFEALPTENTFNEVTYKMIKKVSESLNIRLSDDEVLEGHLKSHIPPMIYRLQNNIHIKNPFLKQIKNEFSVVFNLIWLLLNEYEEEWNVKFNEDEIGFLTIHFQSAIEQIKENKKILVVCPTGIATSELLVNRLVNVLPKVSSIEVASIKELNLYNFDELDLIVSTTSLKIDSNKVIVVSPLLSEYDIQNITQFFSESFNKSATKNQDDLNLKELKKVISKNTIFIEQNFTSHEELLEVIGNKLFNEDIIQKPFIETVLQRENLGGTDLNQGVAIPHGNPKYVNKTNVSVIINKSNFKWKNEQVQIIFLICISEKDNKKIKGILSDLYSVIQNKQILELIKKASNKLEVYKILGG</sequence>
<evidence type="ECO:0000259" key="5">
    <source>
        <dbReference type="PROSITE" id="PS51372"/>
    </source>
</evidence>
<keyword evidence="6" id="KW-0813">Transport</keyword>
<organism evidence="6 7">
    <name type="scientific">Mammaliicoccus lentus</name>
    <name type="common">Staphylococcus lentus</name>
    <dbReference type="NCBI Taxonomy" id="42858"/>
    <lineage>
        <taxon>Bacteria</taxon>
        <taxon>Bacillati</taxon>
        <taxon>Bacillota</taxon>
        <taxon>Bacilli</taxon>
        <taxon>Bacillales</taxon>
        <taxon>Staphylococcaceae</taxon>
        <taxon>Mammaliicoccus</taxon>
    </lineage>
</organism>
<dbReference type="CDD" id="cd05568">
    <property type="entry name" value="PTS_IIB_bgl_like"/>
    <property type="match status" value="1"/>
</dbReference>
<dbReference type="Pfam" id="PF08279">
    <property type="entry name" value="HTH_11"/>
    <property type="match status" value="1"/>
</dbReference>
<evidence type="ECO:0000259" key="3">
    <source>
        <dbReference type="PROSITE" id="PS51094"/>
    </source>
</evidence>
<dbReference type="PROSITE" id="PS51372">
    <property type="entry name" value="PRD_2"/>
    <property type="match status" value="1"/>
</dbReference>
<feature type="domain" description="PRD" evidence="5">
    <location>
        <begin position="287"/>
        <end position="394"/>
    </location>
</feature>
<evidence type="ECO:0000256" key="2">
    <source>
        <dbReference type="ARBA" id="ARBA00023163"/>
    </source>
</evidence>
<feature type="domain" description="PTS EIIA type-2" evidence="3">
    <location>
        <begin position="498"/>
        <end position="636"/>
    </location>
</feature>
<evidence type="ECO:0000313" key="6">
    <source>
        <dbReference type="EMBL" id="MBU6113876.1"/>
    </source>
</evidence>
<dbReference type="InterPro" id="IPR007737">
    <property type="entry name" value="Mga_HTH"/>
</dbReference>
<gene>
    <name evidence="6" type="ORF">KQ656_07890</name>
</gene>
<dbReference type="Pfam" id="PF00359">
    <property type="entry name" value="PTS_EIIA_2"/>
    <property type="match status" value="1"/>
</dbReference>
<dbReference type="CDD" id="cd00211">
    <property type="entry name" value="PTS_IIA_fru"/>
    <property type="match status" value="1"/>
</dbReference>
<evidence type="ECO:0000313" key="7">
    <source>
        <dbReference type="Proteomes" id="UP000770161"/>
    </source>
</evidence>
<accession>A0ABS6GWT6</accession>
<dbReference type="PROSITE" id="PS51094">
    <property type="entry name" value="PTS_EIIA_TYPE_2"/>
    <property type="match status" value="1"/>
</dbReference>
<keyword evidence="7" id="KW-1185">Reference proteome</keyword>
<dbReference type="InterPro" id="IPR013196">
    <property type="entry name" value="HTH_11"/>
</dbReference>
<dbReference type="RefSeq" id="WP_216683602.1">
    <property type="nucleotide sequence ID" value="NZ_CP120062.1"/>
</dbReference>
<name>A0ABS6GWT6_MAMLE</name>
<evidence type="ECO:0000256" key="1">
    <source>
        <dbReference type="ARBA" id="ARBA00023015"/>
    </source>
</evidence>
<dbReference type="EMBL" id="JAHLZN010000012">
    <property type="protein sequence ID" value="MBU6113876.1"/>
    <property type="molecule type" value="Genomic_DNA"/>
</dbReference>
<keyword evidence="2" id="KW-0804">Transcription</keyword>
<keyword evidence="1" id="KW-0805">Transcription regulation</keyword>
<dbReference type="InterPro" id="IPR013011">
    <property type="entry name" value="PTS_EIIB_2"/>
</dbReference>
<dbReference type="InterPro" id="IPR002178">
    <property type="entry name" value="PTS_EIIA_type-2_dom"/>
</dbReference>
<dbReference type="Proteomes" id="UP000770161">
    <property type="component" value="Unassembled WGS sequence"/>
</dbReference>